<dbReference type="Proteomes" id="UP001176961">
    <property type="component" value="Unassembled WGS sequence"/>
</dbReference>
<name>A0AA36MB73_CYLNA</name>
<dbReference type="EMBL" id="CATQJL010000316">
    <property type="protein sequence ID" value="CAJ0606394.1"/>
    <property type="molecule type" value="Genomic_DNA"/>
</dbReference>
<sequence length="107" mass="12673">MELLIFLLLPSIFAFTTYADDEELDTLRIYFCYDMCPYFKHRDKKFDYKEVEQKCKKGIQEKKESCAAFKKLSKDIKEDIIKTLEKLTWNQICTGNCRVLGIPSWAP</sequence>
<comment type="caution">
    <text evidence="2">The sequence shown here is derived from an EMBL/GenBank/DDBJ whole genome shotgun (WGS) entry which is preliminary data.</text>
</comment>
<gene>
    <name evidence="2" type="ORF">CYNAS_LOCUS18377</name>
</gene>
<feature type="signal peptide" evidence="1">
    <location>
        <begin position="1"/>
        <end position="19"/>
    </location>
</feature>
<keyword evidence="1" id="KW-0732">Signal</keyword>
<reference evidence="2" key="1">
    <citation type="submission" date="2023-07" db="EMBL/GenBank/DDBJ databases">
        <authorList>
            <consortium name="CYATHOMIX"/>
        </authorList>
    </citation>
    <scope>NUCLEOTIDE SEQUENCE</scope>
    <source>
        <strain evidence="2">N/A</strain>
    </source>
</reference>
<evidence type="ECO:0000313" key="2">
    <source>
        <dbReference type="EMBL" id="CAJ0606394.1"/>
    </source>
</evidence>
<evidence type="ECO:0000313" key="3">
    <source>
        <dbReference type="Proteomes" id="UP001176961"/>
    </source>
</evidence>
<proteinExistence type="predicted"/>
<feature type="chain" id="PRO_5041327128" evidence="1">
    <location>
        <begin position="20"/>
        <end position="107"/>
    </location>
</feature>
<keyword evidence="3" id="KW-1185">Reference proteome</keyword>
<organism evidence="2 3">
    <name type="scientific">Cylicocyclus nassatus</name>
    <name type="common">Nematode worm</name>
    <dbReference type="NCBI Taxonomy" id="53992"/>
    <lineage>
        <taxon>Eukaryota</taxon>
        <taxon>Metazoa</taxon>
        <taxon>Ecdysozoa</taxon>
        <taxon>Nematoda</taxon>
        <taxon>Chromadorea</taxon>
        <taxon>Rhabditida</taxon>
        <taxon>Rhabditina</taxon>
        <taxon>Rhabditomorpha</taxon>
        <taxon>Strongyloidea</taxon>
        <taxon>Strongylidae</taxon>
        <taxon>Cylicocyclus</taxon>
    </lineage>
</organism>
<evidence type="ECO:0000256" key="1">
    <source>
        <dbReference type="SAM" id="SignalP"/>
    </source>
</evidence>
<accession>A0AA36MB73</accession>
<dbReference type="AlphaFoldDB" id="A0AA36MB73"/>
<protein>
    <submittedName>
        <fullName evidence="2">Uncharacterized protein</fullName>
    </submittedName>
</protein>